<organism evidence="2 3">
    <name type="scientific">Cesiribacter andamanensis AMV16</name>
    <dbReference type="NCBI Taxonomy" id="1279009"/>
    <lineage>
        <taxon>Bacteria</taxon>
        <taxon>Pseudomonadati</taxon>
        <taxon>Bacteroidota</taxon>
        <taxon>Cytophagia</taxon>
        <taxon>Cytophagales</taxon>
        <taxon>Cesiribacteraceae</taxon>
        <taxon>Cesiribacter</taxon>
    </lineage>
</organism>
<protein>
    <submittedName>
        <fullName evidence="2">Lhr-like helicase</fullName>
    </submittedName>
</protein>
<evidence type="ECO:0000313" key="3">
    <source>
        <dbReference type="Proteomes" id="UP000011910"/>
    </source>
</evidence>
<comment type="caution">
    <text evidence="2">The sequence shown here is derived from an EMBL/GenBank/DDBJ whole genome shotgun (WGS) entry which is preliminary data.</text>
</comment>
<keyword evidence="2" id="KW-0547">Nucleotide-binding</keyword>
<evidence type="ECO:0000313" key="2">
    <source>
        <dbReference type="EMBL" id="EMR00893.1"/>
    </source>
</evidence>
<dbReference type="GO" id="GO:0003676">
    <property type="term" value="F:nucleic acid binding"/>
    <property type="evidence" value="ECO:0007669"/>
    <property type="project" value="InterPro"/>
</dbReference>
<reference evidence="2 3" key="1">
    <citation type="journal article" date="2013" name="Genome Announc.">
        <title>Draft Genome Sequence of Cesiribacter andamanensis Strain AMV16T, Isolated from a Soil Sample from a Mud Volcano in the Andaman Islands, India.</title>
        <authorList>
            <person name="Shivaji S."/>
            <person name="Ara S."/>
            <person name="Begum Z."/>
            <person name="Srinivas T.N."/>
            <person name="Singh A."/>
            <person name="Kumar Pinnaka A."/>
        </authorList>
    </citation>
    <scope>NUCLEOTIDE SEQUENCE [LARGE SCALE GENOMIC DNA]</scope>
    <source>
        <strain evidence="2 3">AMV16</strain>
    </source>
</reference>
<keyword evidence="2" id="KW-0378">Hydrolase</keyword>
<keyword evidence="3" id="KW-1185">Reference proteome</keyword>
<feature type="domain" description="DEAD/DEAH-box helicase" evidence="1">
    <location>
        <begin position="2"/>
        <end position="47"/>
    </location>
</feature>
<dbReference type="GO" id="GO:0004386">
    <property type="term" value="F:helicase activity"/>
    <property type="evidence" value="ECO:0007669"/>
    <property type="project" value="UniProtKB-KW"/>
</dbReference>
<dbReference type="STRING" id="1279009.ADICEAN_03978"/>
<proteinExistence type="predicted"/>
<dbReference type="SUPFAM" id="SSF52540">
    <property type="entry name" value="P-loop containing nucleoside triphosphate hydrolases"/>
    <property type="match status" value="1"/>
</dbReference>
<name>M7MWU9_9BACT</name>
<keyword evidence="2" id="KW-0347">Helicase</keyword>
<dbReference type="Proteomes" id="UP000011910">
    <property type="component" value="Unassembled WGS sequence"/>
</dbReference>
<keyword evidence="2" id="KW-0067">ATP-binding</keyword>
<dbReference type="Gene3D" id="3.40.50.300">
    <property type="entry name" value="P-loop containing nucleotide triphosphate hydrolases"/>
    <property type="match status" value="1"/>
</dbReference>
<sequence>MQEAALEAASRQDLILLSPTGSGKTLAFLLPLLPLLRPDVRGVQALVRRLPGSWPCRSRGFFAKGAPALR</sequence>
<accession>M7MWU9</accession>
<gene>
    <name evidence="2" type="ORF">ADICEAN_03978</name>
</gene>
<dbReference type="EMBL" id="AODQ01000170">
    <property type="protein sequence ID" value="EMR00893.1"/>
    <property type="molecule type" value="Genomic_DNA"/>
</dbReference>
<evidence type="ECO:0000259" key="1">
    <source>
        <dbReference type="Pfam" id="PF00270"/>
    </source>
</evidence>
<dbReference type="eggNOG" id="COG0513">
    <property type="taxonomic scope" value="Bacteria"/>
</dbReference>
<dbReference type="InterPro" id="IPR011545">
    <property type="entry name" value="DEAD/DEAH_box_helicase_dom"/>
</dbReference>
<dbReference type="AlphaFoldDB" id="M7MWU9"/>
<dbReference type="Pfam" id="PF00270">
    <property type="entry name" value="DEAD"/>
    <property type="match status" value="1"/>
</dbReference>
<dbReference type="GO" id="GO:0005524">
    <property type="term" value="F:ATP binding"/>
    <property type="evidence" value="ECO:0007669"/>
    <property type="project" value="InterPro"/>
</dbReference>
<dbReference type="InterPro" id="IPR027417">
    <property type="entry name" value="P-loop_NTPase"/>
</dbReference>